<feature type="transmembrane region" description="Helical" evidence="13">
    <location>
        <begin position="170"/>
        <end position="192"/>
    </location>
</feature>
<keyword evidence="7 12" id="KW-0297">G-protein coupled receptor</keyword>
<keyword evidence="9 12" id="KW-0675">Receptor</keyword>
<evidence type="ECO:0000256" key="5">
    <source>
        <dbReference type="ARBA" id="ARBA00022692"/>
    </source>
</evidence>
<reference evidence="14" key="1">
    <citation type="thesis" date="2020" institute="ProQuest LLC" country="789 East Eisenhower Parkway, Ann Arbor, MI, USA">
        <title>Comparative Genomics and Chromosome Evolution.</title>
        <authorList>
            <person name="Mudd A.B."/>
        </authorList>
    </citation>
    <scope>NUCLEOTIDE SEQUENCE</scope>
    <source>
        <strain evidence="14">HN-11 Male</strain>
        <tissue evidence="14">Kidney and liver</tissue>
    </source>
</reference>
<dbReference type="FunFam" id="1.20.1070.10:FF:000055">
    <property type="entry name" value="Taste receptor type 2"/>
    <property type="match status" value="1"/>
</dbReference>
<dbReference type="OrthoDB" id="8876749at2759"/>
<dbReference type="PANTHER" id="PTHR11394:SF47">
    <property type="entry name" value="TASTE RECEPTOR TYPE 2 MEMBER 40"/>
    <property type="match status" value="1"/>
</dbReference>
<dbReference type="Gene3D" id="1.20.1070.10">
    <property type="entry name" value="Rhodopsin 7-helix transmembrane proteins"/>
    <property type="match status" value="1"/>
</dbReference>
<evidence type="ECO:0000313" key="14">
    <source>
        <dbReference type="EMBL" id="KAG9468283.1"/>
    </source>
</evidence>
<keyword evidence="4 12" id="KW-0716">Sensory transduction</keyword>
<comment type="caution">
    <text evidence="14">The sequence shown here is derived from an EMBL/GenBank/DDBJ whole genome shotgun (WGS) entry which is preliminary data.</text>
</comment>
<evidence type="ECO:0000256" key="1">
    <source>
        <dbReference type="ARBA" id="ARBA00004141"/>
    </source>
</evidence>
<protein>
    <recommendedName>
        <fullName evidence="12">Taste receptor type 2</fullName>
    </recommendedName>
</protein>
<organism evidence="14 15">
    <name type="scientific">Eleutherodactylus coqui</name>
    <name type="common">Puerto Rican coqui</name>
    <dbReference type="NCBI Taxonomy" id="57060"/>
    <lineage>
        <taxon>Eukaryota</taxon>
        <taxon>Metazoa</taxon>
        <taxon>Chordata</taxon>
        <taxon>Craniata</taxon>
        <taxon>Vertebrata</taxon>
        <taxon>Euteleostomi</taxon>
        <taxon>Amphibia</taxon>
        <taxon>Batrachia</taxon>
        <taxon>Anura</taxon>
        <taxon>Neobatrachia</taxon>
        <taxon>Hyloidea</taxon>
        <taxon>Eleutherodactylidae</taxon>
        <taxon>Eleutherodactylinae</taxon>
        <taxon>Eleutherodactylus</taxon>
        <taxon>Eleutherodactylus</taxon>
    </lineage>
</organism>
<evidence type="ECO:0000256" key="6">
    <source>
        <dbReference type="ARBA" id="ARBA00022989"/>
    </source>
</evidence>
<sequence length="291" mass="32777">VLCAECIAGITVNMIIVAANIKKWKKPKSWNTCDMVLSILAVSRILQLLSILFFFTVCLFYPWLFLNFVYAITLAIFITLLSSINFWFATILCVLYCVKITNYSWKLFVFLKTKISTLVPWFLLASLVISVSSSLPLGWCVLSVRNLTHTSMDNVTSFFDAFDSNLYNQFLIVFLGSSPPFITFSVAIFLLIQSLRMHTRQMRSSGSSPNLESHFRAVKSMSLFLVLHVMNFICVNISLSGSLGDDHVGLLCNAIIGCLSPFIHSLYIICSRNDLQNMCISLFCSLKICAQ</sequence>
<comment type="subcellular location">
    <subcellularLocation>
        <location evidence="1 12">Membrane</location>
        <topology evidence="1 12">Multi-pass membrane protein</topology>
    </subcellularLocation>
</comment>
<feature type="transmembrane region" description="Helical" evidence="13">
    <location>
        <begin position="45"/>
        <end position="64"/>
    </location>
</feature>
<dbReference type="EMBL" id="WNTK01000954">
    <property type="protein sequence ID" value="KAG9468283.1"/>
    <property type="molecule type" value="Genomic_DNA"/>
</dbReference>
<dbReference type="GO" id="GO:0016020">
    <property type="term" value="C:membrane"/>
    <property type="evidence" value="ECO:0007669"/>
    <property type="project" value="UniProtKB-SubCell"/>
</dbReference>
<evidence type="ECO:0000256" key="2">
    <source>
        <dbReference type="ARBA" id="ARBA00007376"/>
    </source>
</evidence>
<comment type="similarity">
    <text evidence="2 11">Belongs to the G-protein coupled receptor T2R family.</text>
</comment>
<proteinExistence type="inferred from homology"/>
<evidence type="ECO:0000256" key="4">
    <source>
        <dbReference type="ARBA" id="ARBA00022606"/>
    </source>
</evidence>
<name>A0A8J6EFN5_ELECQ</name>
<keyword evidence="3 12" id="KW-0919">Taste</keyword>
<dbReference type="GO" id="GO:0033038">
    <property type="term" value="F:bitter taste receptor activity"/>
    <property type="evidence" value="ECO:0007669"/>
    <property type="project" value="InterPro"/>
</dbReference>
<dbReference type="GO" id="GO:0004930">
    <property type="term" value="F:G protein-coupled receptor activity"/>
    <property type="evidence" value="ECO:0007669"/>
    <property type="project" value="UniProtKB-KW"/>
</dbReference>
<evidence type="ECO:0000256" key="13">
    <source>
        <dbReference type="SAM" id="Phobius"/>
    </source>
</evidence>
<dbReference type="PANTHER" id="PTHR11394">
    <property type="entry name" value="TASTE RECEPTOR TYPE 2"/>
    <property type="match status" value="1"/>
</dbReference>
<feature type="non-terminal residue" evidence="14">
    <location>
        <position position="1"/>
    </location>
</feature>
<feature type="transmembrane region" description="Helical" evidence="13">
    <location>
        <begin position="248"/>
        <end position="270"/>
    </location>
</feature>
<evidence type="ECO:0000256" key="3">
    <source>
        <dbReference type="ARBA" id="ARBA00022480"/>
    </source>
</evidence>
<accession>A0A8J6EFN5</accession>
<dbReference type="Pfam" id="PF05296">
    <property type="entry name" value="TAS2R"/>
    <property type="match status" value="1"/>
</dbReference>
<feature type="transmembrane region" description="Helical" evidence="13">
    <location>
        <begin position="223"/>
        <end position="242"/>
    </location>
</feature>
<gene>
    <name evidence="14" type="ORF">GDO78_023096</name>
</gene>
<dbReference type="InterPro" id="IPR007960">
    <property type="entry name" value="TAS2R"/>
</dbReference>
<dbReference type="AlphaFoldDB" id="A0A8J6EFN5"/>
<evidence type="ECO:0000313" key="15">
    <source>
        <dbReference type="Proteomes" id="UP000770717"/>
    </source>
</evidence>
<keyword evidence="8 12" id="KW-0472">Membrane</keyword>
<keyword evidence="6 13" id="KW-1133">Transmembrane helix</keyword>
<keyword evidence="5 12" id="KW-0812">Transmembrane</keyword>
<dbReference type="SUPFAM" id="SSF81321">
    <property type="entry name" value="Family A G protein-coupled receptor-like"/>
    <property type="match status" value="1"/>
</dbReference>
<evidence type="ECO:0000256" key="8">
    <source>
        <dbReference type="ARBA" id="ARBA00023136"/>
    </source>
</evidence>
<evidence type="ECO:0000256" key="11">
    <source>
        <dbReference type="RuleBase" id="RU004423"/>
    </source>
</evidence>
<keyword evidence="10 12" id="KW-0807">Transducer</keyword>
<evidence type="ECO:0000256" key="7">
    <source>
        <dbReference type="ARBA" id="ARBA00023040"/>
    </source>
</evidence>
<keyword evidence="15" id="KW-1185">Reference proteome</keyword>
<dbReference type="Proteomes" id="UP000770717">
    <property type="component" value="Unassembled WGS sequence"/>
</dbReference>
<evidence type="ECO:0000256" key="12">
    <source>
        <dbReference type="RuleBase" id="RU004424"/>
    </source>
</evidence>
<evidence type="ECO:0000256" key="9">
    <source>
        <dbReference type="ARBA" id="ARBA00023170"/>
    </source>
</evidence>
<evidence type="ECO:0000256" key="10">
    <source>
        <dbReference type="ARBA" id="ARBA00023224"/>
    </source>
</evidence>
<feature type="transmembrane region" description="Helical" evidence="13">
    <location>
        <begin position="70"/>
        <end position="98"/>
    </location>
</feature>
<feature type="transmembrane region" description="Helical" evidence="13">
    <location>
        <begin position="118"/>
        <end position="144"/>
    </location>
</feature>